<keyword evidence="3" id="KW-1185">Reference proteome</keyword>
<feature type="compositionally biased region" description="Basic and acidic residues" evidence="1">
    <location>
        <begin position="181"/>
        <end position="193"/>
    </location>
</feature>
<evidence type="ECO:0000256" key="1">
    <source>
        <dbReference type="SAM" id="MobiDB-lite"/>
    </source>
</evidence>
<comment type="caution">
    <text evidence="2">The sequence shown here is derived from an EMBL/GenBank/DDBJ whole genome shotgun (WGS) entry which is preliminary data.</text>
</comment>
<accession>A0AAN9HPK9</accession>
<dbReference type="Proteomes" id="UP001372338">
    <property type="component" value="Unassembled WGS sequence"/>
</dbReference>
<reference evidence="2 3" key="1">
    <citation type="submission" date="2024-01" db="EMBL/GenBank/DDBJ databases">
        <title>The genomes of 5 underutilized Papilionoideae crops provide insights into root nodulation and disease resistanc.</title>
        <authorList>
            <person name="Yuan L."/>
        </authorList>
    </citation>
    <scope>NUCLEOTIDE SEQUENCE [LARGE SCALE GENOMIC DNA]</scope>
    <source>
        <strain evidence="2">ZHUSHIDOU_FW_LH</strain>
        <tissue evidence="2">Leaf</tissue>
    </source>
</reference>
<dbReference type="EMBL" id="JAYWIO010000008">
    <property type="protein sequence ID" value="KAK7243512.1"/>
    <property type="molecule type" value="Genomic_DNA"/>
</dbReference>
<feature type="region of interest" description="Disordered" evidence="1">
    <location>
        <begin position="180"/>
        <end position="204"/>
    </location>
</feature>
<gene>
    <name evidence="2" type="ORF">RIF29_38311</name>
</gene>
<evidence type="ECO:0000313" key="3">
    <source>
        <dbReference type="Proteomes" id="UP001372338"/>
    </source>
</evidence>
<proteinExistence type="predicted"/>
<evidence type="ECO:0000313" key="2">
    <source>
        <dbReference type="EMBL" id="KAK7243512.1"/>
    </source>
</evidence>
<name>A0AAN9HPK9_CROPI</name>
<organism evidence="2 3">
    <name type="scientific">Crotalaria pallida</name>
    <name type="common">Smooth rattlebox</name>
    <name type="synonym">Crotalaria striata</name>
    <dbReference type="NCBI Taxonomy" id="3830"/>
    <lineage>
        <taxon>Eukaryota</taxon>
        <taxon>Viridiplantae</taxon>
        <taxon>Streptophyta</taxon>
        <taxon>Embryophyta</taxon>
        <taxon>Tracheophyta</taxon>
        <taxon>Spermatophyta</taxon>
        <taxon>Magnoliopsida</taxon>
        <taxon>eudicotyledons</taxon>
        <taxon>Gunneridae</taxon>
        <taxon>Pentapetalae</taxon>
        <taxon>rosids</taxon>
        <taxon>fabids</taxon>
        <taxon>Fabales</taxon>
        <taxon>Fabaceae</taxon>
        <taxon>Papilionoideae</taxon>
        <taxon>50 kb inversion clade</taxon>
        <taxon>genistoids sensu lato</taxon>
        <taxon>core genistoids</taxon>
        <taxon>Crotalarieae</taxon>
        <taxon>Crotalaria</taxon>
    </lineage>
</organism>
<protein>
    <submittedName>
        <fullName evidence="2">Uncharacterized protein</fullName>
    </submittedName>
</protein>
<dbReference type="AlphaFoldDB" id="A0AAN9HPK9"/>
<sequence>MMVEISKSNEVESMVVEEMAIPENAATNQEGVKEGNIPIINGEGNVTPVDKQISNLFGPWMLVKRPIRRKEKISFGNHQQNVIKNVRSEANGSRFSKLEIEEENEELNDKEPSLGVHTYVEVSSKGKELKKKDSRIRNMMGGKNPQNRNEKSNLVQLIAKKLIGNSSNVMDGQLRLLEQTARPESKRDSDHSIDGNGHILVDREAQKAREKEILYRMKYIEKS</sequence>